<reference evidence="1" key="3">
    <citation type="submission" date="2015-02" db="UniProtKB">
        <authorList>
            <consortium name="EnsemblProtists"/>
        </authorList>
    </citation>
    <scope>IDENTIFICATION</scope>
    <source>
        <strain evidence="1">DAOM BR144</strain>
    </source>
</reference>
<dbReference type="Proteomes" id="UP000019132">
    <property type="component" value="Unassembled WGS sequence"/>
</dbReference>
<dbReference type="InParanoid" id="K3W598"/>
<dbReference type="VEuPathDB" id="FungiDB:PYU1_G000139"/>
<proteinExistence type="predicted"/>
<reference evidence="2" key="1">
    <citation type="journal article" date="2010" name="Genome Biol.">
        <title>Genome sequence of the necrotrophic plant pathogen Pythium ultimum reveals original pathogenicity mechanisms and effector repertoire.</title>
        <authorList>
            <person name="Levesque C.A."/>
            <person name="Brouwer H."/>
            <person name="Cano L."/>
            <person name="Hamilton J.P."/>
            <person name="Holt C."/>
            <person name="Huitema E."/>
            <person name="Raffaele S."/>
            <person name="Robideau G.P."/>
            <person name="Thines M."/>
            <person name="Win J."/>
            <person name="Zerillo M.M."/>
            <person name="Beakes G.W."/>
            <person name="Boore J.L."/>
            <person name="Busam D."/>
            <person name="Dumas B."/>
            <person name="Ferriera S."/>
            <person name="Fuerstenberg S.I."/>
            <person name="Gachon C.M."/>
            <person name="Gaulin E."/>
            <person name="Govers F."/>
            <person name="Grenville-Briggs L."/>
            <person name="Horner N."/>
            <person name="Hostetler J."/>
            <person name="Jiang R.H."/>
            <person name="Johnson J."/>
            <person name="Krajaejun T."/>
            <person name="Lin H."/>
            <person name="Meijer H.J."/>
            <person name="Moore B."/>
            <person name="Morris P."/>
            <person name="Phuntmart V."/>
            <person name="Puiu D."/>
            <person name="Shetty J."/>
            <person name="Stajich J.E."/>
            <person name="Tripathy S."/>
            <person name="Wawra S."/>
            <person name="van West P."/>
            <person name="Whitty B.R."/>
            <person name="Coutinho P.M."/>
            <person name="Henrissat B."/>
            <person name="Martin F."/>
            <person name="Thomas P.D."/>
            <person name="Tyler B.M."/>
            <person name="De Vries R.P."/>
            <person name="Kamoun S."/>
            <person name="Yandell M."/>
            <person name="Tisserat N."/>
            <person name="Buell C.R."/>
        </authorList>
    </citation>
    <scope>NUCLEOTIDE SEQUENCE</scope>
    <source>
        <strain evidence="2">DAOM:BR144</strain>
    </source>
</reference>
<name>K3W598_GLOUD</name>
<reference evidence="2" key="2">
    <citation type="submission" date="2010-04" db="EMBL/GenBank/DDBJ databases">
        <authorList>
            <person name="Buell R."/>
            <person name="Hamilton J."/>
            <person name="Hostetler J."/>
        </authorList>
    </citation>
    <scope>NUCLEOTIDE SEQUENCE [LARGE SCALE GENOMIC DNA]</scope>
    <source>
        <strain evidence="2">DAOM:BR144</strain>
    </source>
</reference>
<sequence length="82" mass="9034">VWYALLNLTDALCEKSGSNKFCKLQLILNSGQSVAFSKPGHVGFKRHKLIFSLDTIAREIEADVQVMHLGMPLGSAFEDQVA</sequence>
<protein>
    <submittedName>
        <fullName evidence="1">Uncharacterized protein</fullName>
    </submittedName>
</protein>
<evidence type="ECO:0000313" key="1">
    <source>
        <dbReference type="EnsemblProtists" id="PYU1_T000139"/>
    </source>
</evidence>
<dbReference type="HOGENOM" id="CLU_2565505_0_0_1"/>
<keyword evidence="2" id="KW-1185">Reference proteome</keyword>
<organism evidence="1 2">
    <name type="scientific">Globisporangium ultimum (strain ATCC 200006 / CBS 805.95 / DAOM BR144)</name>
    <name type="common">Pythium ultimum</name>
    <dbReference type="NCBI Taxonomy" id="431595"/>
    <lineage>
        <taxon>Eukaryota</taxon>
        <taxon>Sar</taxon>
        <taxon>Stramenopiles</taxon>
        <taxon>Oomycota</taxon>
        <taxon>Peronosporomycetes</taxon>
        <taxon>Pythiales</taxon>
        <taxon>Pythiaceae</taxon>
        <taxon>Globisporangium</taxon>
    </lineage>
</organism>
<dbReference type="EnsemblProtists" id="PYU1_T000139">
    <property type="protein sequence ID" value="PYU1_T000139"/>
    <property type="gene ID" value="PYU1_G000139"/>
</dbReference>
<evidence type="ECO:0000313" key="2">
    <source>
        <dbReference type="Proteomes" id="UP000019132"/>
    </source>
</evidence>
<accession>K3W598</accession>
<dbReference type="AlphaFoldDB" id="K3W598"/>
<dbReference type="EMBL" id="GL376636">
    <property type="status" value="NOT_ANNOTATED_CDS"/>
    <property type="molecule type" value="Genomic_DNA"/>
</dbReference>